<gene>
    <name evidence="1" type="ORF">CCOS01_07709</name>
</gene>
<dbReference type="EMBL" id="MOOE01000007">
    <property type="protein sequence ID" value="KAK1527447.1"/>
    <property type="molecule type" value="Genomic_DNA"/>
</dbReference>
<dbReference type="Proteomes" id="UP001240678">
    <property type="component" value="Unassembled WGS sequence"/>
</dbReference>
<reference evidence="1 2" key="1">
    <citation type="submission" date="2016-10" db="EMBL/GenBank/DDBJ databases">
        <title>The genome sequence of Colletotrichum fioriniae PJ7.</title>
        <authorList>
            <person name="Baroncelli R."/>
        </authorList>
    </citation>
    <scope>NUCLEOTIDE SEQUENCE [LARGE SCALE GENOMIC DNA]</scope>
    <source>
        <strain evidence="1 2">IMI 309622</strain>
    </source>
</reference>
<protein>
    <submittedName>
        <fullName evidence="1">Uncharacterized protein</fullName>
    </submittedName>
</protein>
<name>A0AAJ0E1J0_9PEZI</name>
<accession>A0AAJ0E1J0</accession>
<evidence type="ECO:0000313" key="2">
    <source>
        <dbReference type="Proteomes" id="UP001240678"/>
    </source>
</evidence>
<proteinExistence type="predicted"/>
<dbReference type="RefSeq" id="XP_060313764.1">
    <property type="nucleotide sequence ID" value="XM_060455872.1"/>
</dbReference>
<evidence type="ECO:0000313" key="1">
    <source>
        <dbReference type="EMBL" id="KAK1527447.1"/>
    </source>
</evidence>
<sequence>MVHTNTLQDKVMFSRFTKHYRPQFSMPVSVYAVCRPPIYYLRYHMWVSLRGRSLPTPSPKLQGLDPNRWDRKMNYLLVSRSSATPSCRGV</sequence>
<comment type="caution">
    <text evidence="1">The sequence shown here is derived from an EMBL/GenBank/DDBJ whole genome shotgun (WGS) entry which is preliminary data.</text>
</comment>
<organism evidence="1 2">
    <name type="scientific">Colletotrichum costaricense</name>
    <dbReference type="NCBI Taxonomy" id="1209916"/>
    <lineage>
        <taxon>Eukaryota</taxon>
        <taxon>Fungi</taxon>
        <taxon>Dikarya</taxon>
        <taxon>Ascomycota</taxon>
        <taxon>Pezizomycotina</taxon>
        <taxon>Sordariomycetes</taxon>
        <taxon>Hypocreomycetidae</taxon>
        <taxon>Glomerellales</taxon>
        <taxon>Glomerellaceae</taxon>
        <taxon>Colletotrichum</taxon>
        <taxon>Colletotrichum acutatum species complex</taxon>
    </lineage>
</organism>
<dbReference type="GeneID" id="85339419"/>
<dbReference type="AlphaFoldDB" id="A0AAJ0E1J0"/>
<keyword evidence="2" id="KW-1185">Reference proteome</keyword>